<reference evidence="1" key="1">
    <citation type="journal article" date="2017" name="Nature">
        <title>The sunflower genome provides insights into oil metabolism, flowering and Asterid evolution.</title>
        <authorList>
            <person name="Badouin H."/>
            <person name="Gouzy J."/>
            <person name="Grassa C.J."/>
            <person name="Murat F."/>
            <person name="Staton S.E."/>
            <person name="Cottret L."/>
            <person name="Lelandais-Briere C."/>
            <person name="Owens G.L."/>
            <person name="Carrere S."/>
            <person name="Mayjonade B."/>
            <person name="Legrand L."/>
            <person name="Gill N."/>
            <person name="Kane N.C."/>
            <person name="Bowers J.E."/>
            <person name="Hubner S."/>
            <person name="Bellec A."/>
            <person name="Berard A."/>
            <person name="Berges H."/>
            <person name="Blanchet N."/>
            <person name="Boniface M.C."/>
            <person name="Brunel D."/>
            <person name="Catrice O."/>
            <person name="Chaidir N."/>
            <person name="Claudel C."/>
            <person name="Donnadieu C."/>
            <person name="Faraut T."/>
            <person name="Fievet G."/>
            <person name="Helmstetter N."/>
            <person name="King M."/>
            <person name="Knapp S.J."/>
            <person name="Lai Z."/>
            <person name="Le Paslier M.C."/>
            <person name="Lippi Y."/>
            <person name="Lorenzon L."/>
            <person name="Mandel J.R."/>
            <person name="Marage G."/>
            <person name="Marchand G."/>
            <person name="Marquand E."/>
            <person name="Bret-Mestries E."/>
            <person name="Morien E."/>
            <person name="Nambeesan S."/>
            <person name="Nguyen T."/>
            <person name="Pegot-Espagnet P."/>
            <person name="Pouilly N."/>
            <person name="Raftis F."/>
            <person name="Sallet E."/>
            <person name="Schiex T."/>
            <person name="Thomas J."/>
            <person name="Vandecasteele C."/>
            <person name="Vares D."/>
            <person name="Vear F."/>
            <person name="Vautrin S."/>
            <person name="Crespi M."/>
            <person name="Mangin B."/>
            <person name="Burke J.M."/>
            <person name="Salse J."/>
            <person name="Munos S."/>
            <person name="Vincourt P."/>
            <person name="Rieseberg L.H."/>
            <person name="Langlade N.B."/>
        </authorList>
    </citation>
    <scope>NUCLEOTIDE SEQUENCE</scope>
    <source>
        <tissue evidence="1">Leaves</tissue>
    </source>
</reference>
<dbReference type="EMBL" id="MNCJ02000318">
    <property type="protein sequence ID" value="KAF5815649.1"/>
    <property type="molecule type" value="Genomic_DNA"/>
</dbReference>
<dbReference type="AlphaFoldDB" id="A0A9K3JIJ5"/>
<proteinExistence type="predicted"/>
<organism evidence="1 2">
    <name type="scientific">Helianthus annuus</name>
    <name type="common">Common sunflower</name>
    <dbReference type="NCBI Taxonomy" id="4232"/>
    <lineage>
        <taxon>Eukaryota</taxon>
        <taxon>Viridiplantae</taxon>
        <taxon>Streptophyta</taxon>
        <taxon>Embryophyta</taxon>
        <taxon>Tracheophyta</taxon>
        <taxon>Spermatophyta</taxon>
        <taxon>Magnoliopsida</taxon>
        <taxon>eudicotyledons</taxon>
        <taxon>Gunneridae</taxon>
        <taxon>Pentapetalae</taxon>
        <taxon>asterids</taxon>
        <taxon>campanulids</taxon>
        <taxon>Asterales</taxon>
        <taxon>Asteraceae</taxon>
        <taxon>Asteroideae</taxon>
        <taxon>Heliantheae alliance</taxon>
        <taxon>Heliantheae</taxon>
        <taxon>Helianthus</taxon>
    </lineage>
</organism>
<dbReference type="Gramene" id="mRNA:HanXRQr2_Chr03g0125371">
    <property type="protein sequence ID" value="mRNA:HanXRQr2_Chr03g0125371"/>
    <property type="gene ID" value="HanXRQr2_Chr03g0125371"/>
</dbReference>
<evidence type="ECO:0000313" key="2">
    <source>
        <dbReference type="Proteomes" id="UP000215914"/>
    </source>
</evidence>
<keyword evidence="2" id="KW-1185">Reference proteome</keyword>
<name>A0A9K3JIJ5_HELAN</name>
<comment type="caution">
    <text evidence="1">The sequence shown here is derived from an EMBL/GenBank/DDBJ whole genome shotgun (WGS) entry which is preliminary data.</text>
</comment>
<reference evidence="1" key="2">
    <citation type="submission" date="2020-06" db="EMBL/GenBank/DDBJ databases">
        <title>Helianthus annuus Genome sequencing and assembly Release 2.</title>
        <authorList>
            <person name="Gouzy J."/>
            <person name="Langlade N."/>
            <person name="Munos S."/>
        </authorList>
    </citation>
    <scope>NUCLEOTIDE SEQUENCE</scope>
    <source>
        <tissue evidence="1">Leaves</tissue>
    </source>
</reference>
<gene>
    <name evidence="1" type="ORF">HanXRQr2_Chr03g0125371</name>
</gene>
<accession>A0A9K3JIJ5</accession>
<protein>
    <submittedName>
        <fullName evidence="1">Uncharacterized protein</fullName>
    </submittedName>
</protein>
<dbReference type="Proteomes" id="UP000215914">
    <property type="component" value="Unassembled WGS sequence"/>
</dbReference>
<sequence>MIIPLKLFLAAEKMNTASTSSGPPAIPLYHNHQQNDTIVQIVSPPVTRRLPWIILIIFHRLLVFDFGDWGGGRVEVDSGDQSKQRCWVVVECSDGACGGELLWEWWCGGG</sequence>
<evidence type="ECO:0000313" key="1">
    <source>
        <dbReference type="EMBL" id="KAF5815649.1"/>
    </source>
</evidence>